<sequence>MTGAHVLEPHRVVPVVVLHDAGSAGDLGAALASGGLPVAEVTFRTAAAPDALRTLAERGDLLVGAGTVLTPDQVDIAHDCGARFVVSPGLSADVVRRCQEIGMPVLPGTSTATEIMRALELGVGTVKFFPAEQCGGVGMLKALSAAFPDVRFVPTGGIAADSAAAYLDLPPVLAVGGSWMVPPDLVRQGRWDEVAALCAETVARLPPSP</sequence>
<dbReference type="InterPro" id="IPR031337">
    <property type="entry name" value="KDPG/KHG_AS_1"/>
</dbReference>
<name>A0A853BZF2_9ACTN</name>
<dbReference type="GO" id="GO:0008675">
    <property type="term" value="F:2-dehydro-3-deoxy-phosphogluconate aldolase activity"/>
    <property type="evidence" value="ECO:0007669"/>
    <property type="project" value="UniProtKB-EC"/>
</dbReference>
<dbReference type="AlphaFoldDB" id="A0A853BZF2"/>
<gene>
    <name evidence="9" type="ORF">HNR19_000965</name>
</gene>
<dbReference type="InterPro" id="IPR031338">
    <property type="entry name" value="KDPG/KHG_AS_2"/>
</dbReference>
<accession>A0A853BZF2</accession>
<dbReference type="PANTHER" id="PTHR30246:SF1">
    <property type="entry name" value="2-DEHYDRO-3-DEOXY-6-PHOSPHOGALACTONATE ALDOLASE-RELATED"/>
    <property type="match status" value="1"/>
</dbReference>
<dbReference type="Pfam" id="PF01081">
    <property type="entry name" value="Aldolase"/>
    <property type="match status" value="1"/>
</dbReference>
<evidence type="ECO:0000256" key="3">
    <source>
        <dbReference type="ARBA" id="ARBA00006906"/>
    </source>
</evidence>
<dbReference type="SUPFAM" id="SSF51569">
    <property type="entry name" value="Aldolase"/>
    <property type="match status" value="1"/>
</dbReference>
<evidence type="ECO:0000256" key="4">
    <source>
        <dbReference type="ARBA" id="ARBA00011233"/>
    </source>
</evidence>
<comment type="similarity">
    <text evidence="3">Belongs to the KHG/KDPG aldolase family.</text>
</comment>
<dbReference type="NCBIfam" id="NF004325">
    <property type="entry name" value="PRK05718.1"/>
    <property type="match status" value="1"/>
</dbReference>
<dbReference type="InterPro" id="IPR013785">
    <property type="entry name" value="Aldolase_TIM"/>
</dbReference>
<reference evidence="9 10" key="1">
    <citation type="submission" date="2020-07" db="EMBL/GenBank/DDBJ databases">
        <title>Sequencing the genomes of 1000 actinobacteria strains.</title>
        <authorList>
            <person name="Klenk H.-P."/>
        </authorList>
    </citation>
    <scope>NUCLEOTIDE SEQUENCE [LARGE SCALE GENOMIC DNA]</scope>
    <source>
        <strain evidence="9 10">DSM 103833</strain>
    </source>
</reference>
<comment type="catalytic activity">
    <reaction evidence="1">
        <text>2-dehydro-3-deoxy-6-phospho-D-gluconate = D-glyceraldehyde 3-phosphate + pyruvate</text>
        <dbReference type="Rhea" id="RHEA:17089"/>
        <dbReference type="ChEBI" id="CHEBI:15361"/>
        <dbReference type="ChEBI" id="CHEBI:57569"/>
        <dbReference type="ChEBI" id="CHEBI:59776"/>
        <dbReference type="EC" id="4.1.2.14"/>
    </reaction>
</comment>
<dbReference type="Proteomes" id="UP000530424">
    <property type="component" value="Unassembled WGS sequence"/>
</dbReference>
<keyword evidence="6 9" id="KW-0456">Lyase</keyword>
<dbReference type="PANTHER" id="PTHR30246">
    <property type="entry name" value="2-KETO-3-DEOXY-6-PHOSPHOGLUCONATE ALDOLASE"/>
    <property type="match status" value="1"/>
</dbReference>
<dbReference type="Gene3D" id="3.20.20.70">
    <property type="entry name" value="Aldolase class I"/>
    <property type="match status" value="1"/>
</dbReference>
<protein>
    <recommendedName>
        <fullName evidence="5">2-dehydro-3-deoxy-phosphogluconate aldolase</fullName>
        <ecNumber evidence="5">4.1.2.14</ecNumber>
    </recommendedName>
</protein>
<dbReference type="EMBL" id="JACCFP010000001">
    <property type="protein sequence ID" value="NYJ00267.1"/>
    <property type="molecule type" value="Genomic_DNA"/>
</dbReference>
<evidence type="ECO:0000313" key="10">
    <source>
        <dbReference type="Proteomes" id="UP000530424"/>
    </source>
</evidence>
<evidence type="ECO:0000256" key="6">
    <source>
        <dbReference type="ARBA" id="ARBA00023239"/>
    </source>
</evidence>
<dbReference type="RefSeq" id="WP_179666884.1">
    <property type="nucleotide sequence ID" value="NZ_JACCFP010000001.1"/>
</dbReference>
<dbReference type="EC" id="4.1.2.14" evidence="5"/>
<evidence type="ECO:0000256" key="7">
    <source>
        <dbReference type="ARBA" id="ARBA00023270"/>
    </source>
</evidence>
<dbReference type="NCBIfam" id="TIGR01182">
    <property type="entry name" value="eda"/>
    <property type="match status" value="1"/>
</dbReference>
<comment type="subunit">
    <text evidence="4">Homotrimer.</text>
</comment>
<keyword evidence="10" id="KW-1185">Reference proteome</keyword>
<dbReference type="PROSITE" id="PS00159">
    <property type="entry name" value="ALDOLASE_KDPG_KHG_1"/>
    <property type="match status" value="1"/>
</dbReference>
<dbReference type="InterPro" id="IPR000887">
    <property type="entry name" value="Aldlse_KDPG_KHG"/>
</dbReference>
<evidence type="ECO:0000256" key="1">
    <source>
        <dbReference type="ARBA" id="ARBA00000654"/>
    </source>
</evidence>
<comment type="pathway">
    <text evidence="2">Carbohydrate acid metabolism; 2-dehydro-3-deoxy-D-gluconate degradation; D-glyceraldehyde 3-phosphate and pyruvate from 2-dehydro-3-deoxy-D-gluconate: step 2/2.</text>
</comment>
<organism evidence="9 10">
    <name type="scientific">Nocardioides thalensis</name>
    <dbReference type="NCBI Taxonomy" id="1914755"/>
    <lineage>
        <taxon>Bacteria</taxon>
        <taxon>Bacillati</taxon>
        <taxon>Actinomycetota</taxon>
        <taxon>Actinomycetes</taxon>
        <taxon>Propionibacteriales</taxon>
        <taxon>Nocardioidaceae</taxon>
        <taxon>Nocardioides</taxon>
    </lineage>
</organism>
<evidence type="ECO:0000256" key="5">
    <source>
        <dbReference type="ARBA" id="ARBA00013063"/>
    </source>
</evidence>
<evidence type="ECO:0000256" key="8">
    <source>
        <dbReference type="ARBA" id="ARBA00023277"/>
    </source>
</evidence>
<evidence type="ECO:0000256" key="2">
    <source>
        <dbReference type="ARBA" id="ARBA00004736"/>
    </source>
</evidence>
<keyword evidence="7" id="KW-0704">Schiff base</keyword>
<comment type="caution">
    <text evidence="9">The sequence shown here is derived from an EMBL/GenBank/DDBJ whole genome shotgun (WGS) entry which is preliminary data.</text>
</comment>
<keyword evidence="8" id="KW-0119">Carbohydrate metabolism</keyword>
<dbReference type="PROSITE" id="PS00160">
    <property type="entry name" value="ALDOLASE_KDPG_KHG_2"/>
    <property type="match status" value="1"/>
</dbReference>
<dbReference type="CDD" id="cd00452">
    <property type="entry name" value="KDPG_aldolase"/>
    <property type="match status" value="1"/>
</dbReference>
<evidence type="ECO:0000313" key="9">
    <source>
        <dbReference type="EMBL" id="NYJ00267.1"/>
    </source>
</evidence>
<proteinExistence type="inferred from homology"/>